<feature type="region of interest" description="Disordered" evidence="1">
    <location>
        <begin position="168"/>
        <end position="458"/>
    </location>
</feature>
<name>A0ABM1PZK5_DROAR</name>
<dbReference type="InterPro" id="IPR036872">
    <property type="entry name" value="CH_dom_sf"/>
</dbReference>
<feature type="compositionally biased region" description="Polar residues" evidence="1">
    <location>
        <begin position="581"/>
        <end position="609"/>
    </location>
</feature>
<protein>
    <submittedName>
        <fullName evidence="4 5">Proteoglycan 4-like</fullName>
    </submittedName>
</protein>
<feature type="compositionally biased region" description="Acidic residues" evidence="1">
    <location>
        <begin position="385"/>
        <end position="404"/>
    </location>
</feature>
<dbReference type="PROSITE" id="PS50021">
    <property type="entry name" value="CH"/>
    <property type="match status" value="1"/>
</dbReference>
<sequence>MEEFTEGPNRYVRNVLVLKKDTCSVRELIIWVNKQLQCEIKELSELTAGDIYCQIMHKVAPKAMPMDRVFLNTNVSHEIESNYNMFRNALEKLNIHKNIYHRDLAKGIGHYEFVTWLHKFHRVNCKSDSYDAVAERKGQPIGLKKILNTKPTVNYTAYLRRSTTIVSQNGGKGEVAHRSNSLVGMDDKNSDGTEDNADPDQLKAKPNKKPTQKRSASRPAVRKPAVPGGARPPGRPKLERSLTVIHPKPWQQAGKATQQIKETAQAKSDQARANPKPPTRANTALADVSKPASPGGKRLERSLTVIHPKPWQQAGKATQQKELSQLKMDRALPKPKQSRTLLSQKKWEPAQKKSETFLKKVGTVQKKMKSGQNNSQPNEPKWEPADSELAESEPAEQEPAEQEPAEAVPAEAEPAKAESPEAEPAKPESAEPESKLPKTEQETAKVNPEPPVQVEPEPIDVKGDIIKIELPSLQLRRDPTLLRMEPVKGTPDPLGMTPAKRIYFKRIQRKENASPAASTRKPTQRRLNFKRIMGAAEELVSEKVLAACEPIRLLGNVTSLKSPEHSNLSSIVEAAGPPAEPSTSQALTQQTESDSVSLPQNVKNNTSELVANEPIAPNTESSGVPPDGPPATASLPRKPFTNLKARGMIQAQKKKHAPLKVRFGSVEILAYNADASVYANYTPNVAIAKQVIQSFSEQGAARSSAPLASKATKKPAATKPKPIKTSSVVPNLFLQHNLPKSGSLLSLPVNEAAGRLGKKPKLGRPLATSSPVITDLDECRLAELPPDSDSDDDDDDRVWNTRRQIALLKDKLTTVECILMKYCGESGVVMKKLKRYFRKQEVDEPFIMGTF</sequence>
<organism evidence="3 5">
    <name type="scientific">Drosophila arizonae</name>
    <name type="common">Fruit fly</name>
    <dbReference type="NCBI Taxonomy" id="7263"/>
    <lineage>
        <taxon>Eukaryota</taxon>
        <taxon>Metazoa</taxon>
        <taxon>Ecdysozoa</taxon>
        <taxon>Arthropoda</taxon>
        <taxon>Hexapoda</taxon>
        <taxon>Insecta</taxon>
        <taxon>Pterygota</taxon>
        <taxon>Neoptera</taxon>
        <taxon>Endopterygota</taxon>
        <taxon>Diptera</taxon>
        <taxon>Brachycera</taxon>
        <taxon>Muscomorpha</taxon>
        <taxon>Ephydroidea</taxon>
        <taxon>Drosophilidae</taxon>
        <taxon>Drosophila</taxon>
    </lineage>
</organism>
<evidence type="ECO:0000313" key="7">
    <source>
        <dbReference type="RefSeq" id="XP_017872643.1"/>
    </source>
</evidence>
<evidence type="ECO:0000313" key="6">
    <source>
        <dbReference type="RefSeq" id="XP_017872642.1"/>
    </source>
</evidence>
<keyword evidence="3" id="KW-1185">Reference proteome</keyword>
<reference evidence="3" key="1">
    <citation type="journal article" date="1997" name="Nucleic Acids Res.">
        <title>tRNAscan-SE: a program for improved detection of transfer RNA genes in genomic sequence.</title>
        <authorList>
            <person name="Lowe T.M."/>
            <person name="Eddy S.R."/>
        </authorList>
    </citation>
    <scope>NUCLEOTIDE SEQUENCE [LARGE SCALE GENOMIC DNA]</scope>
</reference>
<dbReference type="Proteomes" id="UP000694904">
    <property type="component" value="Chromosome X"/>
</dbReference>
<dbReference type="Pfam" id="PF00307">
    <property type="entry name" value="CH"/>
    <property type="match status" value="1"/>
</dbReference>
<feature type="region of interest" description="Disordered" evidence="1">
    <location>
        <begin position="703"/>
        <end position="723"/>
    </location>
</feature>
<evidence type="ECO:0000313" key="3">
    <source>
        <dbReference type="Proteomes" id="UP000694904"/>
    </source>
</evidence>
<dbReference type="RefSeq" id="XP_017872640.1">
    <property type="nucleotide sequence ID" value="XM_018017151.1"/>
</dbReference>
<dbReference type="RefSeq" id="XP_017872642.1">
    <property type="nucleotide sequence ID" value="XM_018017153.1"/>
</dbReference>
<evidence type="ECO:0000313" key="5">
    <source>
        <dbReference type="RefSeq" id="XP_017872641.1"/>
    </source>
</evidence>
<dbReference type="CDD" id="cd00014">
    <property type="entry name" value="CH_SF"/>
    <property type="match status" value="1"/>
</dbReference>
<feature type="compositionally biased region" description="Basic and acidic residues" evidence="1">
    <location>
        <begin position="413"/>
        <end position="443"/>
    </location>
</feature>
<dbReference type="SUPFAM" id="SSF47576">
    <property type="entry name" value="Calponin-homology domain, CH-domain"/>
    <property type="match status" value="1"/>
</dbReference>
<reference evidence="4 5" key="3">
    <citation type="submission" date="2025-05" db="UniProtKB">
        <authorList>
            <consortium name="RefSeq"/>
        </authorList>
    </citation>
    <scope>IDENTIFICATION</scope>
    <source>
        <tissue evidence="4 5">Whole organism</tissue>
    </source>
</reference>
<proteinExistence type="predicted"/>
<evidence type="ECO:0000259" key="2">
    <source>
        <dbReference type="PROSITE" id="PS50021"/>
    </source>
</evidence>
<reference evidence="3" key="2">
    <citation type="journal article" date="2016" name="G3 (Bethesda)">
        <title>Genome Evolution in Three Species of Cactophilic Drosophila.</title>
        <authorList>
            <person name="Sanchez-Flores A."/>
            <person name="Penazola F."/>
            <person name="Carpinteyro-Ponce J."/>
            <person name="Nazario-Yepiz N."/>
            <person name="Abreu-Goodger C."/>
            <person name="Machado C.A."/>
            <person name="Markow T.A."/>
        </authorList>
    </citation>
    <scope>NUCLEOTIDE SEQUENCE [LARGE SCALE GENOMIC DNA]</scope>
</reference>
<dbReference type="InterPro" id="IPR027328">
    <property type="entry name" value="MAPRE"/>
</dbReference>
<feature type="compositionally biased region" description="Basic and acidic residues" evidence="1">
    <location>
        <begin position="345"/>
        <end position="358"/>
    </location>
</feature>
<accession>A0ABM1PZK5</accession>
<dbReference type="RefSeq" id="XP_017872641.1">
    <property type="nucleotide sequence ID" value="XM_018017152.1"/>
</dbReference>
<dbReference type="InterPro" id="IPR001715">
    <property type="entry name" value="CH_dom"/>
</dbReference>
<evidence type="ECO:0000256" key="1">
    <source>
        <dbReference type="SAM" id="MobiDB-lite"/>
    </source>
</evidence>
<feature type="domain" description="Calponin-homology (CH)" evidence="2">
    <location>
        <begin position="22"/>
        <end position="124"/>
    </location>
</feature>
<feature type="compositionally biased region" description="Basic residues" evidence="1">
    <location>
        <begin position="205"/>
        <end position="216"/>
    </location>
</feature>
<gene>
    <name evidence="4 5 6 7" type="primary">LOC108620245</name>
</gene>
<dbReference type="RefSeq" id="XP_017872643.1">
    <property type="nucleotide sequence ID" value="XM_018017154.1"/>
</dbReference>
<feature type="compositionally biased region" description="Polar residues" evidence="1">
    <location>
        <begin position="254"/>
        <end position="268"/>
    </location>
</feature>
<dbReference type="GeneID" id="108620245"/>
<feature type="region of interest" description="Disordered" evidence="1">
    <location>
        <begin position="573"/>
        <end position="638"/>
    </location>
</feature>
<evidence type="ECO:0000313" key="4">
    <source>
        <dbReference type="RefSeq" id="XP_017872640.1"/>
    </source>
</evidence>
<dbReference type="Gene3D" id="1.10.418.10">
    <property type="entry name" value="Calponin-like domain"/>
    <property type="match status" value="1"/>
</dbReference>
<dbReference type="PANTHER" id="PTHR10623">
    <property type="entry name" value="MICROTUBULE-ASSOCIATED PROTEIN RP/EB FAMILY MEMBER"/>
    <property type="match status" value="1"/>
</dbReference>